<dbReference type="Proteomes" id="UP000824998">
    <property type="component" value="Unassembled WGS sequence"/>
</dbReference>
<dbReference type="PANTHER" id="PTHR31685">
    <property type="entry name" value="INTEGRAL MEMBRANE PROTEIN (AFU_ORTHOLOGUE AFUA_6G12730)-RELATED"/>
    <property type="match status" value="1"/>
</dbReference>
<dbReference type="AlphaFoldDB" id="A0A9P7Y9R1"/>
<evidence type="ECO:0000256" key="2">
    <source>
        <dbReference type="SAM" id="Phobius"/>
    </source>
</evidence>
<evidence type="ECO:0000313" key="6">
    <source>
        <dbReference type="EMBL" id="KAG9229641.1"/>
    </source>
</evidence>
<proteinExistence type="predicted"/>
<reference evidence="6" key="1">
    <citation type="journal article" date="2021" name="IMA Fungus">
        <title>Genomic characterization of three marine fungi, including Emericellopsis atlantica sp. nov. with signatures of a generalist lifestyle and marine biomass degradation.</title>
        <authorList>
            <person name="Hagestad O.C."/>
            <person name="Hou L."/>
            <person name="Andersen J.H."/>
            <person name="Hansen E.H."/>
            <person name="Altermark B."/>
            <person name="Li C."/>
            <person name="Kuhnert E."/>
            <person name="Cox R.J."/>
            <person name="Crous P.W."/>
            <person name="Spatafora J.W."/>
            <person name="Lail K."/>
            <person name="Amirebrahimi M."/>
            <person name="Lipzen A."/>
            <person name="Pangilinan J."/>
            <person name="Andreopoulos W."/>
            <person name="Hayes R.D."/>
            <person name="Ng V."/>
            <person name="Grigoriev I.V."/>
            <person name="Jackson S.A."/>
            <person name="Sutton T.D.S."/>
            <person name="Dobson A.D.W."/>
            <person name="Rama T."/>
        </authorList>
    </citation>
    <scope>NUCLEOTIDE SEQUENCE</scope>
    <source>
        <strain evidence="6">TRa018bII</strain>
    </source>
</reference>
<dbReference type="InterPro" id="IPR018827">
    <property type="entry name" value="YTP1_C"/>
</dbReference>
<protein>
    <submittedName>
        <fullName evidence="6">Integral membrane protein-like protein</fullName>
    </submittedName>
</protein>
<dbReference type="OrthoDB" id="4005299at2759"/>
<feature type="transmembrane region" description="Helical" evidence="2">
    <location>
        <begin position="537"/>
        <end position="560"/>
    </location>
</feature>
<accession>A0A9P7Y9R1</accession>
<feature type="transmembrane region" description="Helical" evidence="2">
    <location>
        <begin position="388"/>
        <end position="405"/>
    </location>
</feature>
<dbReference type="CDD" id="cd08760">
    <property type="entry name" value="Cyt_b561_FRRS1_like"/>
    <property type="match status" value="1"/>
</dbReference>
<keyword evidence="2" id="KW-0472">Membrane</keyword>
<feature type="transmembrane region" description="Helical" evidence="2">
    <location>
        <begin position="102"/>
        <end position="122"/>
    </location>
</feature>
<keyword evidence="2" id="KW-1133">Transmembrane helix</keyword>
<dbReference type="InterPro" id="IPR018825">
    <property type="entry name" value="DUF2427"/>
</dbReference>
<feature type="compositionally biased region" description="Low complexity" evidence="1">
    <location>
        <begin position="211"/>
        <end position="222"/>
    </location>
</feature>
<feature type="region of interest" description="Disordered" evidence="1">
    <location>
        <begin position="33"/>
        <end position="53"/>
    </location>
</feature>
<feature type="region of interest" description="Disordered" evidence="1">
    <location>
        <begin position="200"/>
        <end position="225"/>
    </location>
</feature>
<feature type="transmembrane region" description="Helical" evidence="2">
    <location>
        <begin position="282"/>
        <end position="307"/>
    </location>
</feature>
<keyword evidence="2" id="KW-0812">Transmembrane</keyword>
<feature type="transmembrane region" description="Helical" evidence="2">
    <location>
        <begin position="473"/>
        <end position="490"/>
    </location>
</feature>
<dbReference type="PANTHER" id="PTHR31685:SF3">
    <property type="entry name" value="INTEGRAL MEMBRANE PROTEIN (AFU_ORTHOLOGUE AFUA_6G12730)"/>
    <property type="match status" value="1"/>
</dbReference>
<feature type="transmembrane region" description="Helical" evidence="2">
    <location>
        <begin position="434"/>
        <end position="453"/>
    </location>
</feature>
<feature type="transmembrane region" description="Helical" evidence="2">
    <location>
        <begin position="68"/>
        <end position="90"/>
    </location>
</feature>
<feature type="transmembrane region" description="Helical" evidence="2">
    <location>
        <begin position="502"/>
        <end position="522"/>
    </location>
</feature>
<keyword evidence="7" id="KW-1185">Reference proteome</keyword>
<evidence type="ECO:0000259" key="4">
    <source>
        <dbReference type="Pfam" id="PF10348"/>
    </source>
</evidence>
<dbReference type="Pfam" id="PF10355">
    <property type="entry name" value="Ytp1"/>
    <property type="match status" value="1"/>
</dbReference>
<feature type="transmembrane region" description="Helical" evidence="2">
    <location>
        <begin position="134"/>
        <end position="155"/>
    </location>
</feature>
<feature type="chain" id="PRO_5040440532" evidence="3">
    <location>
        <begin position="28"/>
        <end position="582"/>
    </location>
</feature>
<feature type="domain" description="DUF2427" evidence="4">
    <location>
        <begin position="55"/>
        <end position="151"/>
    </location>
</feature>
<feature type="signal peptide" evidence="3">
    <location>
        <begin position="1"/>
        <end position="27"/>
    </location>
</feature>
<evidence type="ECO:0000256" key="1">
    <source>
        <dbReference type="SAM" id="MobiDB-lite"/>
    </source>
</evidence>
<evidence type="ECO:0000259" key="5">
    <source>
        <dbReference type="Pfam" id="PF10355"/>
    </source>
</evidence>
<feature type="domain" description="Protein YTP1-like C-terminal" evidence="5">
    <location>
        <begin position="286"/>
        <end position="561"/>
    </location>
</feature>
<sequence length="582" mass="63358">MQPLSREGLPLAGAFLLALASIASAHGQDDGTRINMGDSELSPPTVDSSPTPAESSTYFHYSDHSRMMVGHIILMAIGWVFILPIGVMLSICGSRYCFPVRFLFLATNAVGVLLATIYNASTPNLYPNNAHHKLGWILTWVASTQPLMGIIGAHAHAGRKGNSKGHGGRETCIPISVEAMAAHQPLNSLRFEQSCRFSNDSGQGTELNTESLRSQSISSTRSNNPPLAEMRHELEDVNLEETAGLLGGSRLEQVLSKRISRLLSAKVQKLFQFFYNSIDRSILMLGWVSILTGVITYGGFFIGTGVFSGLAHFIKGSVFFWFGIMSLGRWAGCWASIGWAWNVNTSVRNRPSAEFVESFMIFIYGVTNVSLEHLAAWGSAWTTQDLEHLSITFLFIGGGLCGMLVESRRVRDLLNVTSSSKDQKQLGEKGPKSYGFSTNPLPGLVTLLVGVIMSSHHQDSMVSTMIHKQWGNMLVGGAFARGATYVIFYLKPPTSALPGRPPTEIITAFCLMAGGFIFMVSARDTVTAIEANGLDAIFVFAISTGLITFLMAWIVFVIAVKGWAVKKEPKSTSSYHFFMPAA</sequence>
<evidence type="ECO:0000256" key="3">
    <source>
        <dbReference type="SAM" id="SignalP"/>
    </source>
</evidence>
<organism evidence="6 7">
    <name type="scientific">Amylocarpus encephaloides</name>
    <dbReference type="NCBI Taxonomy" id="45428"/>
    <lineage>
        <taxon>Eukaryota</taxon>
        <taxon>Fungi</taxon>
        <taxon>Dikarya</taxon>
        <taxon>Ascomycota</taxon>
        <taxon>Pezizomycotina</taxon>
        <taxon>Leotiomycetes</taxon>
        <taxon>Helotiales</taxon>
        <taxon>Helotiales incertae sedis</taxon>
        <taxon>Amylocarpus</taxon>
    </lineage>
</organism>
<feature type="transmembrane region" description="Helical" evidence="2">
    <location>
        <begin position="355"/>
        <end position="376"/>
    </location>
</feature>
<evidence type="ECO:0000313" key="7">
    <source>
        <dbReference type="Proteomes" id="UP000824998"/>
    </source>
</evidence>
<comment type="caution">
    <text evidence="6">The sequence shown here is derived from an EMBL/GenBank/DDBJ whole genome shotgun (WGS) entry which is preliminary data.</text>
</comment>
<keyword evidence="3" id="KW-0732">Signal</keyword>
<gene>
    <name evidence="6" type="ORF">BJ875DRAFT_474326</name>
</gene>
<feature type="transmembrane region" description="Helical" evidence="2">
    <location>
        <begin position="319"/>
        <end position="343"/>
    </location>
</feature>
<dbReference type="EMBL" id="MU251745">
    <property type="protein sequence ID" value="KAG9229641.1"/>
    <property type="molecule type" value="Genomic_DNA"/>
</dbReference>
<name>A0A9P7Y9R1_9HELO</name>
<feature type="compositionally biased region" description="Polar residues" evidence="1">
    <location>
        <begin position="200"/>
        <end position="210"/>
    </location>
</feature>
<dbReference type="Pfam" id="PF10348">
    <property type="entry name" value="DUF2427"/>
    <property type="match status" value="1"/>
</dbReference>